<evidence type="ECO:0000313" key="10">
    <source>
        <dbReference type="Proteomes" id="UP001589890"/>
    </source>
</evidence>
<evidence type="ECO:0000256" key="5">
    <source>
        <dbReference type="ARBA" id="ARBA00022989"/>
    </source>
</evidence>
<evidence type="ECO:0000256" key="1">
    <source>
        <dbReference type="ARBA" id="ARBA00004651"/>
    </source>
</evidence>
<feature type="transmembrane region" description="Helical" evidence="7">
    <location>
        <begin position="56"/>
        <end position="72"/>
    </location>
</feature>
<dbReference type="NCBIfam" id="TIGR00711">
    <property type="entry name" value="efflux_EmrB"/>
    <property type="match status" value="1"/>
</dbReference>
<dbReference type="RefSeq" id="WP_380044928.1">
    <property type="nucleotide sequence ID" value="NZ_JBHLTC010000009.1"/>
</dbReference>
<dbReference type="PANTHER" id="PTHR42718">
    <property type="entry name" value="MAJOR FACILITATOR SUPERFAMILY MULTIDRUG TRANSPORTER MFSC"/>
    <property type="match status" value="1"/>
</dbReference>
<organism evidence="9 10">
    <name type="scientific">Kribbella deserti</name>
    <dbReference type="NCBI Taxonomy" id="1926257"/>
    <lineage>
        <taxon>Bacteria</taxon>
        <taxon>Bacillati</taxon>
        <taxon>Actinomycetota</taxon>
        <taxon>Actinomycetes</taxon>
        <taxon>Propionibacteriales</taxon>
        <taxon>Kribbellaceae</taxon>
        <taxon>Kribbella</taxon>
    </lineage>
</organism>
<reference evidence="9 10" key="1">
    <citation type="submission" date="2024-09" db="EMBL/GenBank/DDBJ databases">
        <authorList>
            <person name="Sun Q."/>
            <person name="Mori K."/>
        </authorList>
    </citation>
    <scope>NUCLEOTIDE SEQUENCE [LARGE SCALE GENOMIC DNA]</scope>
    <source>
        <strain evidence="9 10">CGMCC 1.15906</strain>
    </source>
</reference>
<evidence type="ECO:0000256" key="3">
    <source>
        <dbReference type="ARBA" id="ARBA00022475"/>
    </source>
</evidence>
<dbReference type="InterPro" id="IPR020846">
    <property type="entry name" value="MFS_dom"/>
</dbReference>
<feature type="transmembrane region" description="Helical" evidence="7">
    <location>
        <begin position="433"/>
        <end position="454"/>
    </location>
</feature>
<feature type="domain" description="Major facilitator superfamily (MFS) profile" evidence="8">
    <location>
        <begin position="14"/>
        <end position="459"/>
    </location>
</feature>
<keyword evidence="4 7" id="KW-0812">Transmembrane</keyword>
<evidence type="ECO:0000256" key="7">
    <source>
        <dbReference type="SAM" id="Phobius"/>
    </source>
</evidence>
<dbReference type="PROSITE" id="PS50850">
    <property type="entry name" value="MFS"/>
    <property type="match status" value="1"/>
</dbReference>
<keyword evidence="6 7" id="KW-0472">Membrane</keyword>
<feature type="transmembrane region" description="Helical" evidence="7">
    <location>
        <begin position="112"/>
        <end position="133"/>
    </location>
</feature>
<feature type="transmembrane region" description="Helical" evidence="7">
    <location>
        <begin position="166"/>
        <end position="185"/>
    </location>
</feature>
<sequence length="476" mass="48554">MTKQPRATAQQRWVLALASLGSVVVALDTLVVATALTTIQSQLGASLAELEWTVNAYSLTFAVFMMSAAAAGDRWGRTRTFAVGFALFTVASIGCALATSVGWLIAARAVQGVGAAVVMPLAIGLVGAAFPGANRGWATGVYGSLTGVAVLSGPLVGGAITQGLNWHWVFWVNVPIGLVLIPLILRKIPETRGAVRRLDLVGAVLAALALLGLVWALIRGPEQGWSSAEVLGSAAAGLLLGAAFVVWEHRAPAPMVPPSLFRLHSFVAANLAGFFLTAALLGNLFFLTQFAQIVWQAGPLRAGLQILPWTATLFVVSPIAGRLVDRIGERPLVVVGLLLQGLGLLTVAALTTNGLTYGELVVPVIVAGAGVSFAMTATQSAVVGSVPPEAVGVASGVYGMMRQLGGATGVAVMAAVFASTGGYTSPQAFSDGFAWAIATGGVLSLAGGIAGIWITRRAPSAAPAPVAAVAPQEVGR</sequence>
<name>A0ABV6QHJ9_9ACTN</name>
<comment type="subcellular location">
    <subcellularLocation>
        <location evidence="1">Cell membrane</location>
        <topology evidence="1">Multi-pass membrane protein</topology>
    </subcellularLocation>
</comment>
<dbReference type="InterPro" id="IPR004638">
    <property type="entry name" value="EmrB-like"/>
</dbReference>
<evidence type="ECO:0000256" key="2">
    <source>
        <dbReference type="ARBA" id="ARBA00022448"/>
    </source>
</evidence>
<feature type="transmembrane region" description="Helical" evidence="7">
    <location>
        <begin position="230"/>
        <end position="247"/>
    </location>
</feature>
<dbReference type="Proteomes" id="UP001589890">
    <property type="component" value="Unassembled WGS sequence"/>
</dbReference>
<dbReference type="Gene3D" id="1.20.1250.20">
    <property type="entry name" value="MFS general substrate transporter like domains"/>
    <property type="match status" value="1"/>
</dbReference>
<dbReference type="SUPFAM" id="SSF103473">
    <property type="entry name" value="MFS general substrate transporter"/>
    <property type="match status" value="1"/>
</dbReference>
<dbReference type="InterPro" id="IPR011701">
    <property type="entry name" value="MFS"/>
</dbReference>
<keyword evidence="5 7" id="KW-1133">Transmembrane helix</keyword>
<feature type="transmembrane region" description="Helical" evidence="7">
    <location>
        <begin position="267"/>
        <end position="286"/>
    </location>
</feature>
<proteinExistence type="predicted"/>
<evidence type="ECO:0000313" key="9">
    <source>
        <dbReference type="EMBL" id="MFC0624121.1"/>
    </source>
</evidence>
<dbReference type="PANTHER" id="PTHR42718:SF46">
    <property type="entry name" value="BLR6921 PROTEIN"/>
    <property type="match status" value="1"/>
</dbReference>
<dbReference type="Gene3D" id="1.20.1720.10">
    <property type="entry name" value="Multidrug resistance protein D"/>
    <property type="match status" value="1"/>
</dbReference>
<dbReference type="CDD" id="cd17321">
    <property type="entry name" value="MFS_MMR_MDR_like"/>
    <property type="match status" value="1"/>
</dbReference>
<keyword evidence="2" id="KW-0813">Transport</keyword>
<gene>
    <name evidence="9" type="ORF">ACFFGN_08605</name>
</gene>
<accession>A0ABV6QHJ9</accession>
<keyword evidence="10" id="KW-1185">Reference proteome</keyword>
<feature type="transmembrane region" description="Helical" evidence="7">
    <location>
        <begin position="306"/>
        <end position="324"/>
    </location>
</feature>
<evidence type="ECO:0000256" key="4">
    <source>
        <dbReference type="ARBA" id="ARBA00022692"/>
    </source>
</evidence>
<comment type="caution">
    <text evidence="9">The sequence shown here is derived from an EMBL/GenBank/DDBJ whole genome shotgun (WGS) entry which is preliminary data.</text>
</comment>
<dbReference type="InterPro" id="IPR036259">
    <property type="entry name" value="MFS_trans_sf"/>
</dbReference>
<feature type="transmembrane region" description="Helical" evidence="7">
    <location>
        <begin position="404"/>
        <end position="421"/>
    </location>
</feature>
<protein>
    <submittedName>
        <fullName evidence="9">MFS transporter</fullName>
    </submittedName>
</protein>
<feature type="transmembrane region" description="Helical" evidence="7">
    <location>
        <begin position="362"/>
        <end position="383"/>
    </location>
</feature>
<dbReference type="Pfam" id="PF07690">
    <property type="entry name" value="MFS_1"/>
    <property type="match status" value="1"/>
</dbReference>
<dbReference type="PRINTS" id="PR01036">
    <property type="entry name" value="TCRTETB"/>
</dbReference>
<feature type="transmembrane region" description="Helical" evidence="7">
    <location>
        <begin position="12"/>
        <end position="36"/>
    </location>
</feature>
<feature type="transmembrane region" description="Helical" evidence="7">
    <location>
        <begin position="84"/>
        <end position="106"/>
    </location>
</feature>
<feature type="transmembrane region" description="Helical" evidence="7">
    <location>
        <begin position="331"/>
        <end position="350"/>
    </location>
</feature>
<feature type="transmembrane region" description="Helical" evidence="7">
    <location>
        <begin position="140"/>
        <end position="160"/>
    </location>
</feature>
<evidence type="ECO:0000256" key="6">
    <source>
        <dbReference type="ARBA" id="ARBA00023136"/>
    </source>
</evidence>
<feature type="transmembrane region" description="Helical" evidence="7">
    <location>
        <begin position="197"/>
        <end position="218"/>
    </location>
</feature>
<evidence type="ECO:0000259" key="8">
    <source>
        <dbReference type="PROSITE" id="PS50850"/>
    </source>
</evidence>
<dbReference type="EMBL" id="JBHLTC010000009">
    <property type="protein sequence ID" value="MFC0624121.1"/>
    <property type="molecule type" value="Genomic_DNA"/>
</dbReference>
<keyword evidence="3" id="KW-1003">Cell membrane</keyword>